<dbReference type="Proteomes" id="UP000230423">
    <property type="component" value="Unassembled WGS sequence"/>
</dbReference>
<dbReference type="InterPro" id="IPR006652">
    <property type="entry name" value="Kelch_1"/>
</dbReference>
<proteinExistence type="predicted"/>
<dbReference type="PANTHER" id="PTHR46344">
    <property type="entry name" value="OS02G0202900 PROTEIN"/>
    <property type="match status" value="1"/>
</dbReference>
<gene>
    <name evidence="3" type="ORF">TELCIR_22361</name>
</gene>
<dbReference type="EMBL" id="KZ379820">
    <property type="protein sequence ID" value="PIO56240.1"/>
    <property type="molecule type" value="Genomic_DNA"/>
</dbReference>
<sequence>MCTRRKKLGSAVVCGQLYAVGGSDSSCLSSAEKYNPVANEWTAVADMNNTREGMALVVAEEQLYAVGGNHDGTFQETVEIFDFETNQWRHHSCMNVRRFLPGVAVIQMP</sequence>
<evidence type="ECO:0000313" key="3">
    <source>
        <dbReference type="EMBL" id="PIO56240.1"/>
    </source>
</evidence>
<evidence type="ECO:0000256" key="1">
    <source>
        <dbReference type="ARBA" id="ARBA00022441"/>
    </source>
</evidence>
<dbReference type="AlphaFoldDB" id="A0A2G9TFV3"/>
<dbReference type="OrthoDB" id="6582154at2759"/>
<dbReference type="Gene3D" id="2.120.10.80">
    <property type="entry name" value="Kelch-type beta propeller"/>
    <property type="match status" value="1"/>
</dbReference>
<accession>A0A2G9TFV3</accession>
<dbReference type="SMART" id="SM00612">
    <property type="entry name" value="Kelch"/>
    <property type="match status" value="2"/>
</dbReference>
<keyword evidence="2" id="KW-0677">Repeat</keyword>
<dbReference type="GO" id="GO:0016567">
    <property type="term" value="P:protein ubiquitination"/>
    <property type="evidence" value="ECO:0007669"/>
    <property type="project" value="UniProtKB-UniPathway"/>
</dbReference>
<dbReference type="InterPro" id="IPR015915">
    <property type="entry name" value="Kelch-typ_b-propeller"/>
</dbReference>
<organism evidence="3 4">
    <name type="scientific">Teladorsagia circumcincta</name>
    <name type="common">Brown stomach worm</name>
    <name type="synonym">Ostertagia circumcincta</name>
    <dbReference type="NCBI Taxonomy" id="45464"/>
    <lineage>
        <taxon>Eukaryota</taxon>
        <taxon>Metazoa</taxon>
        <taxon>Ecdysozoa</taxon>
        <taxon>Nematoda</taxon>
        <taxon>Chromadorea</taxon>
        <taxon>Rhabditida</taxon>
        <taxon>Rhabditina</taxon>
        <taxon>Rhabditomorpha</taxon>
        <taxon>Strongyloidea</taxon>
        <taxon>Trichostrongylidae</taxon>
        <taxon>Teladorsagia</taxon>
    </lineage>
</organism>
<name>A0A2G9TFV3_TELCI</name>
<dbReference type="UniPathway" id="UPA00143"/>
<evidence type="ECO:0000313" key="4">
    <source>
        <dbReference type="Proteomes" id="UP000230423"/>
    </source>
</evidence>
<reference evidence="3 4" key="1">
    <citation type="submission" date="2015-09" db="EMBL/GenBank/DDBJ databases">
        <title>Draft genome of the parasitic nematode Teladorsagia circumcincta isolate WARC Sus (inbred).</title>
        <authorList>
            <person name="Mitreva M."/>
        </authorList>
    </citation>
    <scope>NUCLEOTIDE SEQUENCE [LARGE SCALE GENOMIC DNA]</scope>
    <source>
        <strain evidence="3 4">S</strain>
    </source>
</reference>
<dbReference type="PANTHER" id="PTHR46344:SF27">
    <property type="entry name" value="KELCH REPEAT SUPERFAMILY PROTEIN"/>
    <property type="match status" value="1"/>
</dbReference>
<evidence type="ECO:0000256" key="2">
    <source>
        <dbReference type="ARBA" id="ARBA00022737"/>
    </source>
</evidence>
<dbReference type="SUPFAM" id="SSF117281">
    <property type="entry name" value="Kelch motif"/>
    <property type="match status" value="1"/>
</dbReference>
<protein>
    <submittedName>
        <fullName evidence="3">Kelch repeat protein</fullName>
    </submittedName>
</protein>
<dbReference type="Pfam" id="PF01344">
    <property type="entry name" value="Kelch_1"/>
    <property type="match status" value="2"/>
</dbReference>
<keyword evidence="4" id="KW-1185">Reference proteome</keyword>
<keyword evidence="1" id="KW-0880">Kelch repeat</keyword>